<dbReference type="AlphaFoldDB" id="A0A2U1JZX0"/>
<dbReference type="CDD" id="cd00567">
    <property type="entry name" value="ACAD"/>
    <property type="match status" value="1"/>
</dbReference>
<dbReference type="InterPro" id="IPR006091">
    <property type="entry name" value="Acyl-CoA_Oxase/DH_mid-dom"/>
</dbReference>
<keyword evidence="1" id="KW-0285">Flavoprotein</keyword>
<name>A0A2U1JZX0_9BACI</name>
<accession>A0A2U1JZX0</accession>
<reference evidence="6 7" key="1">
    <citation type="submission" date="2018-04" db="EMBL/GenBank/DDBJ databases">
        <title>Camelliibacillus theae gen. nov., sp. nov., isolated from Pu'er tea.</title>
        <authorList>
            <person name="Niu L."/>
        </authorList>
    </citation>
    <scope>NUCLEOTIDE SEQUENCE [LARGE SCALE GENOMIC DNA]</scope>
    <source>
        <strain evidence="6 7">T8</strain>
    </source>
</reference>
<evidence type="ECO:0000313" key="6">
    <source>
        <dbReference type="EMBL" id="PWA10682.1"/>
    </source>
</evidence>
<evidence type="ECO:0000313" key="7">
    <source>
        <dbReference type="Proteomes" id="UP000245998"/>
    </source>
</evidence>
<dbReference type="Pfam" id="PF02770">
    <property type="entry name" value="Acyl-CoA_dh_M"/>
    <property type="match status" value="1"/>
</dbReference>
<dbReference type="Gene3D" id="1.10.540.10">
    <property type="entry name" value="Acyl-CoA dehydrogenase/oxidase, N-terminal domain"/>
    <property type="match status" value="1"/>
</dbReference>
<proteinExistence type="predicted"/>
<dbReference type="SUPFAM" id="SSF47203">
    <property type="entry name" value="Acyl-CoA dehydrogenase C-terminal domain-like"/>
    <property type="match status" value="1"/>
</dbReference>
<dbReference type="EMBL" id="QCZG01000021">
    <property type="protein sequence ID" value="PWA10682.1"/>
    <property type="molecule type" value="Genomic_DNA"/>
</dbReference>
<evidence type="ECO:0000256" key="1">
    <source>
        <dbReference type="ARBA" id="ARBA00022630"/>
    </source>
</evidence>
<dbReference type="SUPFAM" id="SSF56645">
    <property type="entry name" value="Acyl-CoA dehydrogenase NM domain-like"/>
    <property type="match status" value="1"/>
</dbReference>
<keyword evidence="2" id="KW-0560">Oxidoreductase</keyword>
<dbReference type="InterPro" id="IPR013786">
    <property type="entry name" value="AcylCoA_DH/ox_N"/>
</dbReference>
<evidence type="ECO:0000259" key="3">
    <source>
        <dbReference type="Pfam" id="PF02770"/>
    </source>
</evidence>
<dbReference type="Gene3D" id="1.20.140.10">
    <property type="entry name" value="Butyryl-CoA Dehydrogenase, subunit A, domain 3"/>
    <property type="match status" value="1"/>
</dbReference>
<dbReference type="InterPro" id="IPR036250">
    <property type="entry name" value="AcylCo_DH-like_C"/>
</dbReference>
<evidence type="ECO:0000256" key="2">
    <source>
        <dbReference type="ARBA" id="ARBA00023002"/>
    </source>
</evidence>
<dbReference type="GO" id="GO:0003995">
    <property type="term" value="F:acyl-CoA dehydrogenase activity"/>
    <property type="evidence" value="ECO:0007669"/>
    <property type="project" value="TreeGrafter"/>
</dbReference>
<dbReference type="InterPro" id="IPR009100">
    <property type="entry name" value="AcylCoA_DH/oxidase_NM_dom_sf"/>
</dbReference>
<dbReference type="InterPro" id="IPR046373">
    <property type="entry name" value="Acyl-CoA_Oxase/DH_mid-dom_sf"/>
</dbReference>
<dbReference type="Pfam" id="PF08028">
    <property type="entry name" value="Acyl-CoA_dh_2"/>
    <property type="match status" value="1"/>
</dbReference>
<dbReference type="InterPro" id="IPR037069">
    <property type="entry name" value="AcylCoA_DH/ox_N_sf"/>
</dbReference>
<dbReference type="InterPro" id="IPR013107">
    <property type="entry name" value="Acyl-CoA_DH_C"/>
</dbReference>
<dbReference type="RefSeq" id="WP_116554946.1">
    <property type="nucleotide sequence ID" value="NZ_QCZG01000021.1"/>
</dbReference>
<dbReference type="GO" id="GO:0050660">
    <property type="term" value="F:flavin adenine dinucleotide binding"/>
    <property type="evidence" value="ECO:0007669"/>
    <property type="project" value="InterPro"/>
</dbReference>
<dbReference type="Proteomes" id="UP000245998">
    <property type="component" value="Unassembled WGS sequence"/>
</dbReference>
<dbReference type="OrthoDB" id="9785203at2"/>
<keyword evidence="7" id="KW-1185">Reference proteome</keyword>
<organism evidence="6 7">
    <name type="scientific">Pueribacillus theae</name>
    <dbReference type="NCBI Taxonomy" id="2171751"/>
    <lineage>
        <taxon>Bacteria</taxon>
        <taxon>Bacillati</taxon>
        <taxon>Bacillota</taxon>
        <taxon>Bacilli</taxon>
        <taxon>Bacillales</taxon>
        <taxon>Bacillaceae</taxon>
        <taxon>Pueribacillus</taxon>
    </lineage>
</organism>
<sequence>MPVLEEIFIKTEKQKQIYEKLDQLENTFKERGAEVDKEGSFPFENINDLKKIGYPGLTVPKEYGGGDISLYDLVLFQEKLAQADGSTALGLGWSLGVMMDLNERRPWKEEVFAEVCRNVVKTGALLNRAATEPKTGSPTRGGKPETTAVKKDGAWLITGRKTFTTMSPVLNYFLVAATVDGSDEVGEFLIPRDTDGVMIVETWDSVAMRGSGSHDLILNDAAVPEDYLVEENRNKRKVKASGWLLHIPACYLGIALAARNEALRFATSYSPNSITGTISEIPNVKRQIGEIELKLSQARQLLYAAAQKWDEDPEKRDRMAPQLQVAKYIATNSAVDIVDQAMRIVGARSLSQSSPMQRYYRDVRAGLHNPPMDDMVIASLADAAIQSFK</sequence>
<comment type="caution">
    <text evidence="6">The sequence shown here is derived from an EMBL/GenBank/DDBJ whole genome shotgun (WGS) entry which is preliminary data.</text>
</comment>
<dbReference type="Gene3D" id="2.40.110.10">
    <property type="entry name" value="Butyryl-CoA Dehydrogenase, subunit A, domain 2"/>
    <property type="match status" value="1"/>
</dbReference>
<dbReference type="PIRSF" id="PIRSF016578">
    <property type="entry name" value="HsaA"/>
    <property type="match status" value="1"/>
</dbReference>
<dbReference type="PANTHER" id="PTHR43884:SF25">
    <property type="entry name" value="ACYL-COA DEHYDROGENASE YDBM-RELATED"/>
    <property type="match status" value="1"/>
</dbReference>
<evidence type="ECO:0000259" key="4">
    <source>
        <dbReference type="Pfam" id="PF02771"/>
    </source>
</evidence>
<feature type="domain" description="Acyl-CoA dehydrogenase/oxidase N-terminal" evidence="4">
    <location>
        <begin position="11"/>
        <end position="99"/>
    </location>
</feature>
<feature type="domain" description="Acyl-CoA oxidase/dehydrogenase middle" evidence="3">
    <location>
        <begin position="129"/>
        <end position="220"/>
    </location>
</feature>
<dbReference type="PANTHER" id="PTHR43884">
    <property type="entry name" value="ACYL-COA DEHYDROGENASE"/>
    <property type="match status" value="1"/>
</dbReference>
<gene>
    <name evidence="6" type="ORF">DCC39_10985</name>
</gene>
<evidence type="ECO:0000259" key="5">
    <source>
        <dbReference type="Pfam" id="PF08028"/>
    </source>
</evidence>
<protein>
    <submittedName>
        <fullName evidence="6">Acyl-CoA dehydrogenase</fullName>
    </submittedName>
</protein>
<dbReference type="Pfam" id="PF02771">
    <property type="entry name" value="Acyl-CoA_dh_N"/>
    <property type="match status" value="1"/>
</dbReference>
<feature type="domain" description="Acyl-CoA dehydrogenase C-terminal" evidence="5">
    <location>
        <begin position="248"/>
        <end position="366"/>
    </location>
</feature>